<dbReference type="Proteomes" id="UP000887116">
    <property type="component" value="Unassembled WGS sequence"/>
</dbReference>
<gene>
    <name evidence="1" type="ORF">TNCT_560261</name>
</gene>
<accession>A0A8X6GGU2</accession>
<comment type="caution">
    <text evidence="1">The sequence shown here is derived from an EMBL/GenBank/DDBJ whole genome shotgun (WGS) entry which is preliminary data.</text>
</comment>
<dbReference type="AlphaFoldDB" id="A0A8X6GGU2"/>
<sequence length="86" mass="9249">MSDQTDRPSSDVPPLATLGHSVPAGSCDLLSASSKHLALSAHAARCLQCLDDSFFSDPAQPFLLLCDFYISSSSEDHQFLDIILHS</sequence>
<name>A0A8X6GGU2_TRICU</name>
<organism evidence="1 2">
    <name type="scientific">Trichonephila clavata</name>
    <name type="common">Joro spider</name>
    <name type="synonym">Nephila clavata</name>
    <dbReference type="NCBI Taxonomy" id="2740835"/>
    <lineage>
        <taxon>Eukaryota</taxon>
        <taxon>Metazoa</taxon>
        <taxon>Ecdysozoa</taxon>
        <taxon>Arthropoda</taxon>
        <taxon>Chelicerata</taxon>
        <taxon>Arachnida</taxon>
        <taxon>Araneae</taxon>
        <taxon>Araneomorphae</taxon>
        <taxon>Entelegynae</taxon>
        <taxon>Araneoidea</taxon>
        <taxon>Nephilidae</taxon>
        <taxon>Trichonephila</taxon>
    </lineage>
</organism>
<evidence type="ECO:0000313" key="2">
    <source>
        <dbReference type="Proteomes" id="UP000887116"/>
    </source>
</evidence>
<protein>
    <submittedName>
        <fullName evidence="1">Uncharacterized protein</fullName>
    </submittedName>
</protein>
<reference evidence="1" key="1">
    <citation type="submission" date="2020-07" db="EMBL/GenBank/DDBJ databases">
        <title>Multicomponent nature underlies the extraordinary mechanical properties of spider dragline silk.</title>
        <authorList>
            <person name="Kono N."/>
            <person name="Nakamura H."/>
            <person name="Mori M."/>
            <person name="Yoshida Y."/>
            <person name="Ohtoshi R."/>
            <person name="Malay A.D."/>
            <person name="Moran D.A.P."/>
            <person name="Tomita M."/>
            <person name="Numata K."/>
            <person name="Arakawa K."/>
        </authorList>
    </citation>
    <scope>NUCLEOTIDE SEQUENCE</scope>
</reference>
<keyword evidence="2" id="KW-1185">Reference proteome</keyword>
<proteinExistence type="predicted"/>
<dbReference type="EMBL" id="BMAO01015703">
    <property type="protein sequence ID" value="GFR03603.1"/>
    <property type="molecule type" value="Genomic_DNA"/>
</dbReference>
<evidence type="ECO:0000313" key="1">
    <source>
        <dbReference type="EMBL" id="GFR03603.1"/>
    </source>
</evidence>